<dbReference type="STRING" id="1448308.A0A2T2NB31"/>
<dbReference type="AlphaFoldDB" id="A0A2T2NB31"/>
<organism evidence="1 2">
    <name type="scientific">Corynespora cassiicola Philippines</name>
    <dbReference type="NCBI Taxonomy" id="1448308"/>
    <lineage>
        <taxon>Eukaryota</taxon>
        <taxon>Fungi</taxon>
        <taxon>Dikarya</taxon>
        <taxon>Ascomycota</taxon>
        <taxon>Pezizomycotina</taxon>
        <taxon>Dothideomycetes</taxon>
        <taxon>Pleosporomycetidae</taxon>
        <taxon>Pleosporales</taxon>
        <taxon>Corynesporascaceae</taxon>
        <taxon>Corynespora</taxon>
    </lineage>
</organism>
<reference evidence="1 2" key="1">
    <citation type="journal article" date="2018" name="Front. Microbiol.">
        <title>Genome-Wide Analysis of Corynespora cassiicola Leaf Fall Disease Putative Effectors.</title>
        <authorList>
            <person name="Lopez D."/>
            <person name="Ribeiro S."/>
            <person name="Label P."/>
            <person name="Fumanal B."/>
            <person name="Venisse J.S."/>
            <person name="Kohler A."/>
            <person name="de Oliveira R.R."/>
            <person name="Labutti K."/>
            <person name="Lipzen A."/>
            <person name="Lail K."/>
            <person name="Bauer D."/>
            <person name="Ohm R.A."/>
            <person name="Barry K.W."/>
            <person name="Spatafora J."/>
            <person name="Grigoriev I.V."/>
            <person name="Martin F.M."/>
            <person name="Pujade-Renaud V."/>
        </authorList>
    </citation>
    <scope>NUCLEOTIDE SEQUENCE [LARGE SCALE GENOMIC DNA]</scope>
    <source>
        <strain evidence="1 2">Philippines</strain>
    </source>
</reference>
<accession>A0A2T2NB31</accession>
<dbReference type="OrthoDB" id="192702at2759"/>
<dbReference type="Proteomes" id="UP000240883">
    <property type="component" value="Unassembled WGS sequence"/>
</dbReference>
<proteinExistence type="predicted"/>
<protein>
    <submittedName>
        <fullName evidence="1">Uncharacterized protein</fullName>
    </submittedName>
</protein>
<dbReference type="InterPro" id="IPR021276">
    <property type="entry name" value="DUF2855"/>
</dbReference>
<evidence type="ECO:0000313" key="1">
    <source>
        <dbReference type="EMBL" id="PSN62599.1"/>
    </source>
</evidence>
<sequence length="405" mass="45615">MATLHILDKVDYTQHRLVKLPPDPLPPLAPSSLRLQTKILGLTTNNFSYARIGHLMGWWDIYPQPENTPAPYNDRSAYGRISAWGYAEIIDSTVPDIPAGKTVYGFLPISNLPEDIHIEHTDFKDQIYALDEHRQQLWKVYNRYQICAPLDELKKTKTLDFLGWDALMQCLFATSYNINAYAFAWNEQNRIHPWGTGDWTAEDANLDDATVILLSASGKTSISLAHQLRRNRPREHQPRYVVGVGSEASKALVEKSGLYDRTLLYSEVEAAKELTVGTRRIVLLDFGGRNTEVWVEALSGSSVPFTFITVGGEVKPQHPDDATKTLMERVDKITVHASMLREKGIEVGGDAYFEGFYSQWEGFEKDGAIPGVSLKWTHGLEAWAEEWEALCKDKVGADTGLVFKI</sequence>
<evidence type="ECO:0000313" key="2">
    <source>
        <dbReference type="Proteomes" id="UP000240883"/>
    </source>
</evidence>
<dbReference type="EMBL" id="KZ678141">
    <property type="protein sequence ID" value="PSN62599.1"/>
    <property type="molecule type" value="Genomic_DNA"/>
</dbReference>
<name>A0A2T2NB31_CORCC</name>
<gene>
    <name evidence="1" type="ORF">BS50DRAFT_560169</name>
</gene>
<keyword evidence="2" id="KW-1185">Reference proteome</keyword>
<dbReference type="Pfam" id="PF11017">
    <property type="entry name" value="DUF2855"/>
    <property type="match status" value="1"/>
</dbReference>